<dbReference type="EMBL" id="ML996219">
    <property type="protein sequence ID" value="KAF2730382.1"/>
    <property type="molecule type" value="Genomic_DNA"/>
</dbReference>
<evidence type="ECO:0000256" key="2">
    <source>
        <dbReference type="SAM" id="Phobius"/>
    </source>
</evidence>
<protein>
    <submittedName>
        <fullName evidence="4">Uncharacterized protein</fullName>
    </submittedName>
</protein>
<feature type="transmembrane region" description="Helical" evidence="2">
    <location>
        <begin position="215"/>
        <end position="239"/>
    </location>
</feature>
<dbReference type="AlphaFoldDB" id="A0A9P4QMZ9"/>
<gene>
    <name evidence="4" type="ORF">EJ04DRAFT_567800</name>
</gene>
<feature type="signal peptide" evidence="3">
    <location>
        <begin position="1"/>
        <end position="20"/>
    </location>
</feature>
<sequence length="320" mass="34335">MSHFLLSLLVALTLPTHLHAQTKKCYFPNGTARPPSPNPQDTWLPCQADGDSSSACCTAGNVCATKGLCQAPHQWNWVWRNGCTDPTFADPACPKYCLNAEQNSTAVLAFQCDETTFCCSTGDQGGFERAYNDSCCSVPELVFKADAISIYKTISVGEVSSSAFSVSSSPASTSTVTSISTVSSTLHSSTTVPTSSPPSISQSAVPLPSKTNSNILAIAAGTSIPIAILCFAVAIFFLIRYHQHRRRRRLDETKLSTSSLQRPLPLSNDPKTTYSTWRAELASPPRELPTEREAQELAGSAAMPGHVPTDSPIEDSERGR</sequence>
<organism evidence="4 5">
    <name type="scientific">Polyplosphaeria fusca</name>
    <dbReference type="NCBI Taxonomy" id="682080"/>
    <lineage>
        <taxon>Eukaryota</taxon>
        <taxon>Fungi</taxon>
        <taxon>Dikarya</taxon>
        <taxon>Ascomycota</taxon>
        <taxon>Pezizomycotina</taxon>
        <taxon>Dothideomycetes</taxon>
        <taxon>Pleosporomycetidae</taxon>
        <taxon>Pleosporales</taxon>
        <taxon>Tetraplosphaeriaceae</taxon>
        <taxon>Polyplosphaeria</taxon>
    </lineage>
</organism>
<evidence type="ECO:0000256" key="1">
    <source>
        <dbReference type="SAM" id="MobiDB-lite"/>
    </source>
</evidence>
<reference evidence="4" key="1">
    <citation type="journal article" date="2020" name="Stud. Mycol.">
        <title>101 Dothideomycetes genomes: a test case for predicting lifestyles and emergence of pathogens.</title>
        <authorList>
            <person name="Haridas S."/>
            <person name="Albert R."/>
            <person name="Binder M."/>
            <person name="Bloem J."/>
            <person name="Labutti K."/>
            <person name="Salamov A."/>
            <person name="Andreopoulos B."/>
            <person name="Baker S."/>
            <person name="Barry K."/>
            <person name="Bills G."/>
            <person name="Bluhm B."/>
            <person name="Cannon C."/>
            <person name="Castanera R."/>
            <person name="Culley D."/>
            <person name="Daum C."/>
            <person name="Ezra D."/>
            <person name="Gonzalez J."/>
            <person name="Henrissat B."/>
            <person name="Kuo A."/>
            <person name="Liang C."/>
            <person name="Lipzen A."/>
            <person name="Lutzoni F."/>
            <person name="Magnuson J."/>
            <person name="Mondo S."/>
            <person name="Nolan M."/>
            <person name="Ohm R."/>
            <person name="Pangilinan J."/>
            <person name="Park H.-J."/>
            <person name="Ramirez L."/>
            <person name="Alfaro M."/>
            <person name="Sun H."/>
            <person name="Tritt A."/>
            <person name="Yoshinaga Y."/>
            <person name="Zwiers L.-H."/>
            <person name="Turgeon B."/>
            <person name="Goodwin S."/>
            <person name="Spatafora J."/>
            <person name="Crous P."/>
            <person name="Grigoriev I."/>
        </authorList>
    </citation>
    <scope>NUCLEOTIDE SEQUENCE</scope>
    <source>
        <strain evidence="4">CBS 125425</strain>
    </source>
</reference>
<keyword evidence="3" id="KW-0732">Signal</keyword>
<dbReference type="OrthoDB" id="5215637at2759"/>
<dbReference type="Proteomes" id="UP000799444">
    <property type="component" value="Unassembled WGS sequence"/>
</dbReference>
<evidence type="ECO:0000313" key="4">
    <source>
        <dbReference type="EMBL" id="KAF2730382.1"/>
    </source>
</evidence>
<accession>A0A9P4QMZ9</accession>
<feature type="chain" id="PRO_5040195575" evidence="3">
    <location>
        <begin position="21"/>
        <end position="320"/>
    </location>
</feature>
<evidence type="ECO:0000313" key="5">
    <source>
        <dbReference type="Proteomes" id="UP000799444"/>
    </source>
</evidence>
<keyword evidence="2" id="KW-1133">Transmembrane helix</keyword>
<proteinExistence type="predicted"/>
<evidence type="ECO:0000256" key="3">
    <source>
        <dbReference type="SAM" id="SignalP"/>
    </source>
</evidence>
<keyword evidence="2" id="KW-0472">Membrane</keyword>
<keyword evidence="2" id="KW-0812">Transmembrane</keyword>
<feature type="region of interest" description="Disordered" evidence="1">
    <location>
        <begin position="248"/>
        <end position="320"/>
    </location>
</feature>
<comment type="caution">
    <text evidence="4">The sequence shown here is derived from an EMBL/GenBank/DDBJ whole genome shotgun (WGS) entry which is preliminary data.</text>
</comment>
<keyword evidence="5" id="KW-1185">Reference proteome</keyword>
<name>A0A9P4QMZ9_9PLEO</name>
<feature type="region of interest" description="Disordered" evidence="1">
    <location>
        <begin position="187"/>
        <end position="206"/>
    </location>
</feature>